<dbReference type="GO" id="GO:0005524">
    <property type="term" value="F:ATP binding"/>
    <property type="evidence" value="ECO:0007669"/>
    <property type="project" value="UniProtKB-UniRule"/>
</dbReference>
<gene>
    <name evidence="3" type="ORF">AL503_007515</name>
</gene>
<dbReference type="InterPro" id="IPR053269">
    <property type="entry name" value="Asp-Met_ligase"/>
</dbReference>
<comment type="caution">
    <text evidence="3">The sequence shown here is derived from an EMBL/GenBank/DDBJ whole genome shotgun (WGS) entry which is preliminary data.</text>
</comment>
<protein>
    <submittedName>
        <fullName evidence="3">ATP-grasp domain-containing protein</fullName>
    </submittedName>
</protein>
<dbReference type="Proteomes" id="UP000053523">
    <property type="component" value="Unassembled WGS sequence"/>
</dbReference>
<dbReference type="InterPro" id="IPR005479">
    <property type="entry name" value="CPAse_ATP-bd"/>
</dbReference>
<dbReference type="EMBL" id="LORN02000015">
    <property type="protein sequence ID" value="PNN20637.1"/>
    <property type="molecule type" value="Genomic_DNA"/>
</dbReference>
<dbReference type="Pfam" id="PF02786">
    <property type="entry name" value="CPSase_L_D2"/>
    <property type="match status" value="1"/>
</dbReference>
<accession>A0A2K0A6I4</accession>
<sequence>MTINEKGLKLTLSDLYNENIVYNSRPSYVSNPWLKPEEHQSNFLTGRKMLIADSMPMIVHEASITEKLDQLFNLVGKKVPTNTYQFKNRETYEALLNRIVKEEGKDIYFQYIHSEDVVSDKCYAVDKETFVALNNKARIPEWTNHKYLPEREIVSINDFKARIKEWDFPFVIKPGDDLPTAGGYGVMICYDEEDLAKATQRILKASDATDNLIIEQKIEAVKNYCVQYAYSEEIGVTYLGTAHQITDKYGFYAGNENVQDVPQQVIDAGREIMENGVKLGFFGVAGFDLLLDKNDDVFAIDLNFRQNGSTSMLLLQEELNSSYQKFYSYFSNGDNEHFFNTILKYVKKGVLYPLSYYDGDWFGKNAVNSRFGCIWTGDSKEAIEKIEKSFLAELDKN</sequence>
<feature type="domain" description="ATP-grasp" evidence="2">
    <location>
        <begin position="131"/>
        <end position="332"/>
    </location>
</feature>
<dbReference type="PANTHER" id="PTHR37018">
    <property type="entry name" value="CULTURE SPECIFIC PROTEIN, PUTATIVE (AFU_ORTHOLOGUE AFUA_2G00130)-RELATED"/>
    <property type="match status" value="1"/>
</dbReference>
<organism evidence="3 4">
    <name type="scientific">Staphylococcus haemolyticus</name>
    <dbReference type="NCBI Taxonomy" id="1283"/>
    <lineage>
        <taxon>Bacteria</taxon>
        <taxon>Bacillati</taxon>
        <taxon>Bacillota</taxon>
        <taxon>Bacilli</taxon>
        <taxon>Bacillales</taxon>
        <taxon>Staphylococcaceae</taxon>
        <taxon>Staphylococcus</taxon>
    </lineage>
</organism>
<dbReference type="GO" id="GO:0046872">
    <property type="term" value="F:metal ion binding"/>
    <property type="evidence" value="ECO:0007669"/>
    <property type="project" value="InterPro"/>
</dbReference>
<evidence type="ECO:0000313" key="4">
    <source>
        <dbReference type="Proteomes" id="UP000053523"/>
    </source>
</evidence>
<dbReference type="AlphaFoldDB" id="A0A2K0A6I4"/>
<name>A0A2K0A6I4_STAHA</name>
<dbReference type="InterPro" id="IPR011761">
    <property type="entry name" value="ATP-grasp"/>
</dbReference>
<keyword evidence="1" id="KW-0067">ATP-binding</keyword>
<keyword evidence="1" id="KW-0547">Nucleotide-binding</keyword>
<reference evidence="3 4" key="1">
    <citation type="submission" date="2017-12" db="EMBL/GenBank/DDBJ databases">
        <title>FDA dAtabase for Regulatory Grade micrObial Sequences (FDA-ARGOS): Supporting development and validation of Infectious Disease Dx tests.</title>
        <authorList>
            <person name="Hoffmann M."/>
            <person name="Allard M."/>
            <person name="Evans P."/>
            <person name="Brown E."/>
            <person name="Tallon L."/>
            <person name="Sadzewicz L."/>
            <person name="Sengamalay N."/>
            <person name="Ott S."/>
            <person name="Godinez A."/>
            <person name="Nagaraj S."/>
            <person name="Vavikolanu K."/>
            <person name="Aluvathingal J."/>
            <person name="Nadendla S."/>
            <person name="Sichtig H."/>
        </authorList>
    </citation>
    <scope>NUCLEOTIDE SEQUENCE [LARGE SCALE GENOMIC DNA]</scope>
    <source>
        <strain evidence="3 4">FDAARGOS_148</strain>
    </source>
</reference>
<evidence type="ECO:0000313" key="3">
    <source>
        <dbReference type="EMBL" id="PNN20637.1"/>
    </source>
</evidence>
<dbReference type="SUPFAM" id="SSF56059">
    <property type="entry name" value="Glutathione synthetase ATP-binding domain-like"/>
    <property type="match status" value="1"/>
</dbReference>
<evidence type="ECO:0000256" key="1">
    <source>
        <dbReference type="PROSITE-ProRule" id="PRU00409"/>
    </source>
</evidence>
<proteinExistence type="predicted"/>
<dbReference type="Gene3D" id="3.30.470.20">
    <property type="entry name" value="ATP-grasp fold, B domain"/>
    <property type="match status" value="1"/>
</dbReference>
<evidence type="ECO:0000259" key="2">
    <source>
        <dbReference type="PROSITE" id="PS50975"/>
    </source>
</evidence>
<dbReference type="PANTHER" id="PTHR37018:SF1">
    <property type="entry name" value="CULTURE SPECIFIC PROTEIN, PUTATIVE (AFU_ORTHOLOGUE AFUA_2G00130)-RELATED"/>
    <property type="match status" value="1"/>
</dbReference>
<dbReference type="PROSITE" id="PS50975">
    <property type="entry name" value="ATP_GRASP"/>
    <property type="match status" value="1"/>
</dbReference>